<dbReference type="RefSeq" id="WP_043917814.1">
    <property type="nucleotide sequence ID" value="NZ_FZPF01000007.1"/>
</dbReference>
<name>A0A0D1CR42_9RHOB</name>
<evidence type="ECO:0000313" key="1">
    <source>
        <dbReference type="EMBL" id="KIT17242.1"/>
    </source>
</evidence>
<dbReference type="PATRIC" id="fig|935700.4.peg.1016"/>
<comment type="caution">
    <text evidence="1">The sequence shown here is derived from an EMBL/GenBank/DDBJ whole genome shotgun (WGS) entry which is preliminary data.</text>
</comment>
<proteinExistence type="predicted"/>
<reference evidence="1 2" key="1">
    <citation type="submission" date="2015-02" db="EMBL/GenBank/DDBJ databases">
        <title>Genome Sequence of Jannaschia aquimarina DSM28248, a member of the Roseobacter clade.</title>
        <authorList>
            <person name="Voget S."/>
            <person name="Daniel R."/>
        </authorList>
    </citation>
    <scope>NUCLEOTIDE SEQUENCE [LARGE SCALE GENOMIC DNA]</scope>
    <source>
        <strain evidence="1 2">GSW-M26</strain>
    </source>
</reference>
<evidence type="ECO:0000313" key="2">
    <source>
        <dbReference type="Proteomes" id="UP000032232"/>
    </source>
</evidence>
<accession>A0A0D1CR42</accession>
<protein>
    <submittedName>
        <fullName evidence="1">Uncharacterized protein</fullName>
    </submittedName>
</protein>
<sequence>MSERKGAAYARYLDELDAALGRGAGHDAVLDAWITASRFDELIELYFELNDVFHGDADLLRIGSALKARNAEAAFDRLWRGECERRLAALERALGRPWPREELAAQWDHPIQRANWGELDDYEWVMGLPFKRAATHWALWTYLSALRSGRDAARALSNASYGARLAWVHARIARLRELVDDSGG</sequence>
<keyword evidence="2" id="KW-1185">Reference proteome</keyword>
<dbReference type="EMBL" id="JYFE01000020">
    <property type="protein sequence ID" value="KIT17242.1"/>
    <property type="molecule type" value="Genomic_DNA"/>
</dbReference>
<organism evidence="1 2">
    <name type="scientific">Jannaschia aquimarina</name>
    <dbReference type="NCBI Taxonomy" id="935700"/>
    <lineage>
        <taxon>Bacteria</taxon>
        <taxon>Pseudomonadati</taxon>
        <taxon>Pseudomonadota</taxon>
        <taxon>Alphaproteobacteria</taxon>
        <taxon>Rhodobacterales</taxon>
        <taxon>Roseobacteraceae</taxon>
        <taxon>Jannaschia</taxon>
    </lineage>
</organism>
<gene>
    <name evidence="1" type="ORF">jaqu_09730</name>
</gene>
<dbReference type="STRING" id="935700.jaqu_09730"/>
<dbReference type="AlphaFoldDB" id="A0A0D1CR42"/>
<dbReference type="Proteomes" id="UP000032232">
    <property type="component" value="Unassembled WGS sequence"/>
</dbReference>